<sequence length="86" mass="10448">MMKVLQSVYNQITNILKENNVLMNITPPRPYLIKKDDEERINAEAEDLFKKCKIEEYNSKMKEKEAYKLYFDESYKYTNFYEEGDE</sequence>
<evidence type="ECO:0000313" key="1">
    <source>
        <dbReference type="EMBL" id="MEL3959613.1"/>
    </source>
</evidence>
<proteinExistence type="predicted"/>
<comment type="caution">
    <text evidence="1">The sequence shown here is derived from an EMBL/GenBank/DDBJ whole genome shotgun (WGS) entry which is preliminary data.</text>
</comment>
<organism evidence="1 2">
    <name type="scientific">Caldifermentibacillus hisashii</name>
    <dbReference type="NCBI Taxonomy" id="996558"/>
    <lineage>
        <taxon>Bacteria</taxon>
        <taxon>Bacillati</taxon>
        <taxon>Bacillota</taxon>
        <taxon>Bacilli</taxon>
        <taxon>Bacillales</taxon>
        <taxon>Bacillaceae</taxon>
        <taxon>Caldifermentibacillus</taxon>
    </lineage>
</organism>
<dbReference type="EMBL" id="JBBYAK010000003">
    <property type="protein sequence ID" value="MEL3959613.1"/>
    <property type="molecule type" value="Genomic_DNA"/>
</dbReference>
<keyword evidence="2" id="KW-1185">Reference proteome</keyword>
<reference evidence="1 2" key="1">
    <citation type="submission" date="2024-03" db="EMBL/GenBank/DDBJ databases">
        <title>Bacilli Hybrid Assemblies.</title>
        <authorList>
            <person name="Kovac J."/>
        </authorList>
    </citation>
    <scope>NUCLEOTIDE SEQUENCE [LARGE SCALE GENOMIC DNA]</scope>
    <source>
        <strain evidence="1 2">FSL M8-0022</strain>
    </source>
</reference>
<dbReference type="RefSeq" id="WP_342021204.1">
    <property type="nucleotide sequence ID" value="NZ_CP155466.1"/>
</dbReference>
<evidence type="ECO:0000313" key="2">
    <source>
        <dbReference type="Proteomes" id="UP001459714"/>
    </source>
</evidence>
<gene>
    <name evidence="1" type="ORF">NST17_20890</name>
</gene>
<accession>A0ABU9K472</accession>
<protein>
    <submittedName>
        <fullName evidence="1">Uncharacterized protein</fullName>
    </submittedName>
</protein>
<name>A0ABU9K472_9BACI</name>
<dbReference type="Proteomes" id="UP001459714">
    <property type="component" value="Unassembled WGS sequence"/>
</dbReference>